<dbReference type="OrthoDB" id="3531601at2"/>
<dbReference type="STRING" id="391625.PPSIR1_18227"/>
<dbReference type="EMBL" id="ABCS01000061">
    <property type="protein sequence ID" value="EDM76633.1"/>
    <property type="molecule type" value="Genomic_DNA"/>
</dbReference>
<dbReference type="eggNOG" id="COG3829">
    <property type="taxonomic scope" value="Bacteria"/>
</dbReference>
<dbReference type="AlphaFoldDB" id="A6GBW0"/>
<keyword evidence="2" id="KW-1185">Reference proteome</keyword>
<comment type="caution">
    <text evidence="1">The sequence shown here is derived from an EMBL/GenBank/DDBJ whole genome shotgun (WGS) entry which is preliminary data.</text>
</comment>
<name>A6GBW0_9BACT</name>
<proteinExistence type="predicted"/>
<reference evidence="1 2" key="1">
    <citation type="submission" date="2007-06" db="EMBL/GenBank/DDBJ databases">
        <authorList>
            <person name="Shimkets L."/>
            <person name="Ferriera S."/>
            <person name="Johnson J."/>
            <person name="Kravitz S."/>
            <person name="Beeson K."/>
            <person name="Sutton G."/>
            <person name="Rogers Y.-H."/>
            <person name="Friedman R."/>
            <person name="Frazier M."/>
            <person name="Venter J.C."/>
        </authorList>
    </citation>
    <scope>NUCLEOTIDE SEQUENCE [LARGE SCALE GENOMIC DNA]</scope>
    <source>
        <strain evidence="1 2">SIR-1</strain>
    </source>
</reference>
<organism evidence="1 2">
    <name type="scientific">Plesiocystis pacifica SIR-1</name>
    <dbReference type="NCBI Taxonomy" id="391625"/>
    <lineage>
        <taxon>Bacteria</taxon>
        <taxon>Pseudomonadati</taxon>
        <taxon>Myxococcota</taxon>
        <taxon>Polyangia</taxon>
        <taxon>Nannocystales</taxon>
        <taxon>Nannocystaceae</taxon>
        <taxon>Plesiocystis</taxon>
    </lineage>
</organism>
<evidence type="ECO:0000313" key="2">
    <source>
        <dbReference type="Proteomes" id="UP000005801"/>
    </source>
</evidence>
<accession>A6GBW0</accession>
<sequence>MSVQSILTKTMNEVPKAVAAGVVDMSTGMLLGVKTVDSHPQEVLDLVSATTKDLFEGDNVTMIEDIFKRSRGVQSNERYFKEIIVMSTNLVHLFARLASLPSVVVVVVCRNDTNLGLALMKVRATTSTETV</sequence>
<evidence type="ECO:0008006" key="3">
    <source>
        <dbReference type="Google" id="ProtNLM"/>
    </source>
</evidence>
<dbReference type="Proteomes" id="UP000005801">
    <property type="component" value="Unassembled WGS sequence"/>
</dbReference>
<evidence type="ECO:0000313" key="1">
    <source>
        <dbReference type="EMBL" id="EDM76633.1"/>
    </source>
</evidence>
<gene>
    <name evidence="1" type="ORF">PPSIR1_18227</name>
</gene>
<protein>
    <recommendedName>
        <fullName evidence="3">Roadblock/LAMTOR2 domain-containing protein</fullName>
    </recommendedName>
</protein>
<dbReference type="RefSeq" id="WP_006974201.1">
    <property type="nucleotide sequence ID" value="NZ_ABCS01000061.1"/>
</dbReference>